<proteinExistence type="predicted"/>
<reference evidence="4" key="1">
    <citation type="journal article" date="2020" name="Stud. Mycol.">
        <title>101 Dothideomycetes genomes: A test case for predicting lifestyles and emergence of pathogens.</title>
        <authorList>
            <person name="Haridas S."/>
            <person name="Albert R."/>
            <person name="Binder M."/>
            <person name="Bloem J."/>
            <person name="LaButti K."/>
            <person name="Salamov A."/>
            <person name="Andreopoulos B."/>
            <person name="Baker S."/>
            <person name="Barry K."/>
            <person name="Bills G."/>
            <person name="Bluhm B."/>
            <person name="Cannon C."/>
            <person name="Castanera R."/>
            <person name="Culley D."/>
            <person name="Daum C."/>
            <person name="Ezra D."/>
            <person name="Gonzalez J."/>
            <person name="Henrissat B."/>
            <person name="Kuo A."/>
            <person name="Liang C."/>
            <person name="Lipzen A."/>
            <person name="Lutzoni F."/>
            <person name="Magnuson J."/>
            <person name="Mondo S."/>
            <person name="Nolan M."/>
            <person name="Ohm R."/>
            <person name="Pangilinan J."/>
            <person name="Park H.-J."/>
            <person name="Ramirez L."/>
            <person name="Alfaro M."/>
            <person name="Sun H."/>
            <person name="Tritt A."/>
            <person name="Yoshinaga Y."/>
            <person name="Zwiers L.-H."/>
            <person name="Turgeon B."/>
            <person name="Goodwin S."/>
            <person name="Spatafora J."/>
            <person name="Crous P."/>
            <person name="Grigoriev I."/>
        </authorList>
    </citation>
    <scope>NUCLEOTIDE SEQUENCE [LARGE SCALE GENOMIC DNA]</scope>
    <source>
        <strain evidence="4">CECT 20119</strain>
    </source>
</reference>
<keyword evidence="2" id="KW-0732">Signal</keyword>
<feature type="region of interest" description="Disordered" evidence="1">
    <location>
        <begin position="20"/>
        <end position="129"/>
    </location>
</feature>
<evidence type="ECO:0000313" key="4">
    <source>
        <dbReference type="Proteomes" id="UP000799538"/>
    </source>
</evidence>
<feature type="compositionally biased region" description="Basic and acidic residues" evidence="1">
    <location>
        <begin position="24"/>
        <end position="37"/>
    </location>
</feature>
<dbReference type="OrthoDB" id="10398425at2759"/>
<evidence type="ECO:0000256" key="1">
    <source>
        <dbReference type="SAM" id="MobiDB-lite"/>
    </source>
</evidence>
<feature type="compositionally biased region" description="Pro residues" evidence="1">
    <location>
        <begin position="55"/>
        <end position="64"/>
    </location>
</feature>
<evidence type="ECO:0000256" key="2">
    <source>
        <dbReference type="SAM" id="SignalP"/>
    </source>
</evidence>
<name>A0A6A6G908_9PEZI</name>
<evidence type="ECO:0000313" key="3">
    <source>
        <dbReference type="EMBL" id="KAF2222221.1"/>
    </source>
</evidence>
<organism evidence="3 4">
    <name type="scientific">Elsinoe ampelina</name>
    <dbReference type="NCBI Taxonomy" id="302913"/>
    <lineage>
        <taxon>Eukaryota</taxon>
        <taxon>Fungi</taxon>
        <taxon>Dikarya</taxon>
        <taxon>Ascomycota</taxon>
        <taxon>Pezizomycotina</taxon>
        <taxon>Dothideomycetes</taxon>
        <taxon>Dothideomycetidae</taxon>
        <taxon>Myriangiales</taxon>
        <taxon>Elsinoaceae</taxon>
        <taxon>Elsinoe</taxon>
    </lineage>
</organism>
<gene>
    <name evidence="3" type="ORF">BDZ85DRAFT_125267</name>
</gene>
<dbReference type="Proteomes" id="UP000799538">
    <property type="component" value="Unassembled WGS sequence"/>
</dbReference>
<keyword evidence="4" id="KW-1185">Reference proteome</keyword>
<accession>A0A6A6G908</accession>
<feature type="compositionally biased region" description="Polar residues" evidence="1">
    <location>
        <begin position="85"/>
        <end position="100"/>
    </location>
</feature>
<dbReference type="EMBL" id="ML992508">
    <property type="protein sequence ID" value="KAF2222221.1"/>
    <property type="molecule type" value="Genomic_DNA"/>
</dbReference>
<dbReference type="AlphaFoldDB" id="A0A6A6G908"/>
<sequence length="217" mass="22394">MKTQTVLAIFFAGMLSGTVAGPLKKTDNAAEGSKKTENTAALPKTSTADELTVPPSVPKPPPIGPSFGGGTPASGTTTAWADKQPSPSTLASDPPSSQDWQVKEHKAGGTLGQVAGAPGNPLDFAPPPALDFASKSTEIASLPLIGGAEKKIKDQLPAQGSLPKDSQIMPSHTDLGNPMKEKVVQEDPKLKAEMEARIYDQQAKLDASSSGSSKPTR</sequence>
<protein>
    <submittedName>
        <fullName evidence="3">Uncharacterized protein</fullName>
    </submittedName>
</protein>
<feature type="region of interest" description="Disordered" evidence="1">
    <location>
        <begin position="158"/>
        <end position="180"/>
    </location>
</feature>
<feature type="signal peptide" evidence="2">
    <location>
        <begin position="1"/>
        <end position="20"/>
    </location>
</feature>
<feature type="chain" id="PRO_5025426057" evidence="2">
    <location>
        <begin position="21"/>
        <end position="217"/>
    </location>
</feature>